<dbReference type="AlphaFoldDB" id="A0A318J8Q2"/>
<comment type="caution">
    <text evidence="2">The sequence shown here is derived from an EMBL/GenBank/DDBJ whole genome shotgun (WGS) entry which is preliminary data.</text>
</comment>
<name>A0A318J8Q2_9BURK</name>
<gene>
    <name evidence="2" type="ORF">DFR42_108112</name>
</gene>
<keyword evidence="3" id="KW-1185">Reference proteome</keyword>
<dbReference type="CDD" id="cd07812">
    <property type="entry name" value="SRPBCC"/>
    <property type="match status" value="1"/>
</dbReference>
<evidence type="ECO:0008006" key="4">
    <source>
        <dbReference type="Google" id="ProtNLM"/>
    </source>
</evidence>
<dbReference type="Gene3D" id="3.30.530.20">
    <property type="match status" value="1"/>
</dbReference>
<dbReference type="RefSeq" id="WP_211324377.1">
    <property type="nucleotide sequence ID" value="NZ_QJKB01000008.1"/>
</dbReference>
<feature type="signal peptide" evidence="1">
    <location>
        <begin position="1"/>
        <end position="25"/>
    </location>
</feature>
<dbReference type="Proteomes" id="UP000247792">
    <property type="component" value="Unassembled WGS sequence"/>
</dbReference>
<protein>
    <recommendedName>
        <fullName evidence="4">Polyketide cyclase/dehydrase/lipid transport protein</fullName>
    </recommendedName>
</protein>
<accession>A0A318J8Q2</accession>
<evidence type="ECO:0000256" key="1">
    <source>
        <dbReference type="SAM" id="SignalP"/>
    </source>
</evidence>
<feature type="chain" id="PRO_5016334123" description="Polyketide cyclase/dehydrase/lipid transport protein" evidence="1">
    <location>
        <begin position="26"/>
        <end position="187"/>
    </location>
</feature>
<evidence type="ECO:0000313" key="3">
    <source>
        <dbReference type="Proteomes" id="UP000247792"/>
    </source>
</evidence>
<organism evidence="2 3">
    <name type="scientific">Undibacterium pigrum</name>
    <dbReference type="NCBI Taxonomy" id="401470"/>
    <lineage>
        <taxon>Bacteria</taxon>
        <taxon>Pseudomonadati</taxon>
        <taxon>Pseudomonadota</taxon>
        <taxon>Betaproteobacteria</taxon>
        <taxon>Burkholderiales</taxon>
        <taxon>Oxalobacteraceae</taxon>
        <taxon>Undibacterium</taxon>
    </lineage>
</organism>
<sequence>MKPSLRICTVTALFILSGLSAPVMAEVVSVSSNGFQVRHEVQLNIPPEEAYELLVNVGSWWNASHTYTHNTKNLSIDARPGGCFCEKYPNGGGVQHMSVVHAAPGKALRMAGALGPLQAHGLSGSMSWDFIPQKPAGNSPTLSKLVLTYSVGGYMLGGFEKFAPMVDNMLSEQITRYKNLANTGKVD</sequence>
<dbReference type="SUPFAM" id="SSF55961">
    <property type="entry name" value="Bet v1-like"/>
    <property type="match status" value="1"/>
</dbReference>
<dbReference type="EMBL" id="QJKB01000008">
    <property type="protein sequence ID" value="PXX40278.1"/>
    <property type="molecule type" value="Genomic_DNA"/>
</dbReference>
<proteinExistence type="predicted"/>
<reference evidence="2 3" key="1">
    <citation type="submission" date="2018-05" db="EMBL/GenBank/DDBJ databases">
        <title>Genomic Encyclopedia of Type Strains, Phase IV (KMG-IV): sequencing the most valuable type-strain genomes for metagenomic binning, comparative biology and taxonomic classification.</title>
        <authorList>
            <person name="Goeker M."/>
        </authorList>
    </citation>
    <scope>NUCLEOTIDE SEQUENCE [LARGE SCALE GENOMIC DNA]</scope>
    <source>
        <strain evidence="2 3">DSM 19792</strain>
    </source>
</reference>
<evidence type="ECO:0000313" key="2">
    <source>
        <dbReference type="EMBL" id="PXX40278.1"/>
    </source>
</evidence>
<dbReference type="InterPro" id="IPR023393">
    <property type="entry name" value="START-like_dom_sf"/>
</dbReference>
<keyword evidence="1" id="KW-0732">Signal</keyword>